<dbReference type="Gene3D" id="3.40.190.10">
    <property type="entry name" value="Periplasmic binding protein-like II"/>
    <property type="match status" value="1"/>
</dbReference>
<name>A0A8S9TBH5_9CYAN</name>
<dbReference type="Proteomes" id="UP000029738">
    <property type="component" value="Unassembled WGS sequence"/>
</dbReference>
<keyword evidence="1" id="KW-0472">Membrane</keyword>
<sequence>MLRQSLHQKHILNIAFMIVTITLTVFVGNLSNLSQSSAQQPNTVALTVSAGAGLKPVLEEIQKAYTHKPPNFKINYNFAASGVLTRQIEQGAKIDIFISASSENMNELKGQGLLPKNWV</sequence>
<dbReference type="OrthoDB" id="482811at2"/>
<dbReference type="GO" id="GO:0030973">
    <property type="term" value="F:molybdate ion binding"/>
    <property type="evidence" value="ECO:0007669"/>
    <property type="project" value="TreeGrafter"/>
</dbReference>
<evidence type="ECO:0000313" key="2">
    <source>
        <dbReference type="EMBL" id="KAF3889911.1"/>
    </source>
</evidence>
<dbReference type="AlphaFoldDB" id="A0A8S9TBH5"/>
<keyword evidence="3" id="KW-1185">Reference proteome</keyword>
<reference evidence="2" key="1">
    <citation type="journal article" date="2015" name="Genome Announc.">
        <title>Draft Genome Sequence of Tolypothrix boutellei Strain VB521301.</title>
        <authorList>
            <person name="Chandrababunaidu M.M."/>
            <person name="Singh D."/>
            <person name="Sen D."/>
            <person name="Bhan S."/>
            <person name="Das S."/>
            <person name="Gupta A."/>
            <person name="Adhikary S.P."/>
            <person name="Tripathy S."/>
        </authorList>
    </citation>
    <scope>NUCLEOTIDE SEQUENCE</scope>
    <source>
        <strain evidence="2">VB521301</strain>
    </source>
</reference>
<dbReference type="RefSeq" id="WP_082051921.1">
    <property type="nucleotide sequence ID" value="NZ_JHEG04000001.1"/>
</dbReference>
<reference evidence="2" key="2">
    <citation type="submission" date="2019-11" db="EMBL/GenBank/DDBJ databases">
        <title>Improved Assembly of Tolypothrix boutellei genome.</title>
        <authorList>
            <person name="Sarangi A.N."/>
            <person name="Mukherjee M."/>
            <person name="Ghosh S."/>
            <person name="Singh D."/>
            <person name="Das A."/>
            <person name="Kant S."/>
            <person name="Prusty A."/>
            <person name="Tripathy S."/>
        </authorList>
    </citation>
    <scope>NUCLEOTIDE SEQUENCE</scope>
    <source>
        <strain evidence="2">VB521301</strain>
    </source>
</reference>
<proteinExistence type="predicted"/>
<protein>
    <submittedName>
        <fullName evidence="2">Solute-binding protein</fullName>
    </submittedName>
</protein>
<organism evidence="2 3">
    <name type="scientific">Tolypothrix bouteillei VB521301</name>
    <dbReference type="NCBI Taxonomy" id="1479485"/>
    <lineage>
        <taxon>Bacteria</taxon>
        <taxon>Bacillati</taxon>
        <taxon>Cyanobacteriota</taxon>
        <taxon>Cyanophyceae</taxon>
        <taxon>Nostocales</taxon>
        <taxon>Tolypothrichaceae</taxon>
        <taxon>Tolypothrix</taxon>
    </lineage>
</organism>
<dbReference type="EMBL" id="JHEG04000001">
    <property type="protein sequence ID" value="KAF3889911.1"/>
    <property type="molecule type" value="Genomic_DNA"/>
</dbReference>
<evidence type="ECO:0000256" key="1">
    <source>
        <dbReference type="SAM" id="Phobius"/>
    </source>
</evidence>
<comment type="caution">
    <text evidence="2">The sequence shown here is derived from an EMBL/GenBank/DDBJ whole genome shotgun (WGS) entry which is preliminary data.</text>
</comment>
<dbReference type="SUPFAM" id="SSF53850">
    <property type="entry name" value="Periplasmic binding protein-like II"/>
    <property type="match status" value="1"/>
</dbReference>
<gene>
    <name evidence="2" type="ORF">DA73_0400033905</name>
</gene>
<dbReference type="PANTHER" id="PTHR30632">
    <property type="entry name" value="MOLYBDATE-BINDING PERIPLASMIC PROTEIN"/>
    <property type="match status" value="1"/>
</dbReference>
<keyword evidence="1" id="KW-1133">Transmembrane helix</keyword>
<dbReference type="PANTHER" id="PTHR30632:SF0">
    <property type="entry name" value="SULFATE-BINDING PROTEIN"/>
    <property type="match status" value="1"/>
</dbReference>
<dbReference type="GO" id="GO:0015689">
    <property type="term" value="P:molybdate ion transport"/>
    <property type="evidence" value="ECO:0007669"/>
    <property type="project" value="TreeGrafter"/>
</dbReference>
<dbReference type="Pfam" id="PF13531">
    <property type="entry name" value="SBP_bac_11"/>
    <property type="match status" value="1"/>
</dbReference>
<accession>A0A8S9TBH5</accession>
<dbReference type="InterPro" id="IPR050682">
    <property type="entry name" value="ModA/WtpA"/>
</dbReference>
<keyword evidence="1" id="KW-0812">Transmembrane</keyword>
<feature type="transmembrane region" description="Helical" evidence="1">
    <location>
        <begin position="12"/>
        <end position="31"/>
    </location>
</feature>
<evidence type="ECO:0000313" key="3">
    <source>
        <dbReference type="Proteomes" id="UP000029738"/>
    </source>
</evidence>